<dbReference type="InterPro" id="IPR001387">
    <property type="entry name" value="Cro/C1-type_HTH"/>
</dbReference>
<evidence type="ECO:0000313" key="3">
    <source>
        <dbReference type="EMBL" id="MBB5712974.1"/>
    </source>
</evidence>
<sequence length="358" mass="40144">MSTVGDMLRLARQRLGFTQKAAAERMGVAQPVLSRFENGPTEPDDTFLHKAASVYSLPREFFDLRDPVYGPPVSVHPMLRAKADISARDLDMVVSEMNLRVMHVRRFLDAVDYAPTSALPSLEIEQYGSPERIASVVRAHWSVPSGPVKNLTALVERSGVIVGTSDFSGASISGMTFRVPGQPPLVLLNRNHPADRMRFTLAHELGHLVMHRFPTPEMEDEANAFASALLLPEREMREAFAGRRITLELLAALKPEWRVAMQALLMRAKGLGYLTDNQNRYLWQQISSRGWRTREPSELDFPHERPTVLNAIIKAHLSDLGFTMSELSSLVPLHESEFVKMYDLADDGPGKPRLRLVI</sequence>
<dbReference type="PROSITE" id="PS50943">
    <property type="entry name" value="HTH_CROC1"/>
    <property type="match status" value="1"/>
</dbReference>
<evidence type="ECO:0000259" key="2">
    <source>
        <dbReference type="PROSITE" id="PS50943"/>
    </source>
</evidence>
<dbReference type="CDD" id="cd00093">
    <property type="entry name" value="HTH_XRE"/>
    <property type="match status" value="1"/>
</dbReference>
<dbReference type="Pfam" id="PF01381">
    <property type="entry name" value="HTH_3"/>
    <property type="match status" value="1"/>
</dbReference>
<comment type="similarity">
    <text evidence="1">Belongs to the short-chain fatty acyl-CoA assimilation regulator (ScfR) family.</text>
</comment>
<name>A0A840YTG5_9SPHN</name>
<dbReference type="Gene3D" id="1.10.10.2910">
    <property type="match status" value="1"/>
</dbReference>
<organism evidence="3 4">
    <name type="scientific">Sphingomonas xinjiangensis</name>
    <dbReference type="NCBI Taxonomy" id="643568"/>
    <lineage>
        <taxon>Bacteria</taxon>
        <taxon>Pseudomonadati</taxon>
        <taxon>Pseudomonadota</taxon>
        <taxon>Alphaproteobacteria</taxon>
        <taxon>Sphingomonadales</taxon>
        <taxon>Sphingomonadaceae</taxon>
        <taxon>Sphingomonas</taxon>
    </lineage>
</organism>
<evidence type="ECO:0000256" key="1">
    <source>
        <dbReference type="ARBA" id="ARBA00007227"/>
    </source>
</evidence>
<protein>
    <submittedName>
        <fullName evidence="3">Zn-dependent peptidase ImmA (M78 family)/transcriptional regulator with XRE-family HTH domain</fullName>
    </submittedName>
</protein>
<dbReference type="EMBL" id="JACIJF010000033">
    <property type="protein sequence ID" value="MBB5712974.1"/>
    <property type="molecule type" value="Genomic_DNA"/>
</dbReference>
<gene>
    <name evidence="3" type="ORF">FHT02_004236</name>
</gene>
<dbReference type="Pfam" id="PF06114">
    <property type="entry name" value="Peptidase_M78"/>
    <property type="match status" value="1"/>
</dbReference>
<dbReference type="InterPro" id="IPR010359">
    <property type="entry name" value="IrrE_HExxH"/>
</dbReference>
<proteinExistence type="inferred from homology"/>
<dbReference type="Gene3D" id="1.10.260.40">
    <property type="entry name" value="lambda repressor-like DNA-binding domains"/>
    <property type="match status" value="1"/>
</dbReference>
<dbReference type="RefSeq" id="WP_184091902.1">
    <property type="nucleotide sequence ID" value="NZ_JACIJF010000033.1"/>
</dbReference>
<dbReference type="AlphaFoldDB" id="A0A840YTG5"/>
<dbReference type="InterPro" id="IPR010982">
    <property type="entry name" value="Lambda_DNA-bd_dom_sf"/>
</dbReference>
<dbReference type="GO" id="GO:0003677">
    <property type="term" value="F:DNA binding"/>
    <property type="evidence" value="ECO:0007669"/>
    <property type="project" value="InterPro"/>
</dbReference>
<dbReference type="Proteomes" id="UP000527143">
    <property type="component" value="Unassembled WGS sequence"/>
</dbReference>
<dbReference type="InterPro" id="IPR052345">
    <property type="entry name" value="Rad_response_metalloprotease"/>
</dbReference>
<reference evidence="3 4" key="1">
    <citation type="submission" date="2020-08" db="EMBL/GenBank/DDBJ databases">
        <title>Genomic Encyclopedia of Type Strains, Phase IV (KMG-IV): sequencing the most valuable type-strain genomes for metagenomic binning, comparative biology and taxonomic classification.</title>
        <authorList>
            <person name="Goeker M."/>
        </authorList>
    </citation>
    <scope>NUCLEOTIDE SEQUENCE [LARGE SCALE GENOMIC DNA]</scope>
    <source>
        <strain evidence="3 4">DSM 26736</strain>
    </source>
</reference>
<feature type="domain" description="HTH cro/C1-type" evidence="2">
    <location>
        <begin position="8"/>
        <end position="62"/>
    </location>
</feature>
<dbReference type="SUPFAM" id="SSF47413">
    <property type="entry name" value="lambda repressor-like DNA-binding domains"/>
    <property type="match status" value="1"/>
</dbReference>
<keyword evidence="4" id="KW-1185">Reference proteome</keyword>
<comment type="caution">
    <text evidence="3">The sequence shown here is derived from an EMBL/GenBank/DDBJ whole genome shotgun (WGS) entry which is preliminary data.</text>
</comment>
<dbReference type="SMART" id="SM00530">
    <property type="entry name" value="HTH_XRE"/>
    <property type="match status" value="1"/>
</dbReference>
<evidence type="ECO:0000313" key="4">
    <source>
        <dbReference type="Proteomes" id="UP000527143"/>
    </source>
</evidence>
<dbReference type="PANTHER" id="PTHR43236">
    <property type="entry name" value="ANTITOXIN HIGA1"/>
    <property type="match status" value="1"/>
</dbReference>
<dbReference type="PANTHER" id="PTHR43236:SF1">
    <property type="entry name" value="BLL7220 PROTEIN"/>
    <property type="match status" value="1"/>
</dbReference>
<accession>A0A840YTG5</accession>